<evidence type="ECO:0000313" key="6">
    <source>
        <dbReference type="Proteomes" id="UP000250369"/>
    </source>
</evidence>
<evidence type="ECO:0000313" key="5">
    <source>
        <dbReference type="EMBL" id="RAV19725.1"/>
    </source>
</evidence>
<organism evidence="5 6">
    <name type="scientific">Paenibacillus contaminans</name>
    <dbReference type="NCBI Taxonomy" id="450362"/>
    <lineage>
        <taxon>Bacteria</taxon>
        <taxon>Bacillati</taxon>
        <taxon>Bacillota</taxon>
        <taxon>Bacilli</taxon>
        <taxon>Bacillales</taxon>
        <taxon>Paenibacillaceae</taxon>
        <taxon>Paenibacillus</taxon>
    </lineage>
</organism>
<keyword evidence="6" id="KW-1185">Reference proteome</keyword>
<evidence type="ECO:0000256" key="1">
    <source>
        <dbReference type="SAM" id="Coils"/>
    </source>
</evidence>
<feature type="coiled-coil region" evidence="1">
    <location>
        <begin position="28"/>
        <end position="55"/>
    </location>
</feature>
<dbReference type="AlphaFoldDB" id="A0A329MIT9"/>
<dbReference type="InterPro" id="IPR013491">
    <property type="entry name" value="Tape_meas_N"/>
</dbReference>
<dbReference type="Pfam" id="PF20155">
    <property type="entry name" value="TMP_3"/>
    <property type="match status" value="1"/>
</dbReference>
<name>A0A329MIT9_9BACL</name>
<evidence type="ECO:0000259" key="4">
    <source>
        <dbReference type="Pfam" id="PF20155"/>
    </source>
</evidence>
<keyword evidence="3" id="KW-0812">Transmembrane</keyword>
<dbReference type="EMBL" id="QMFB01000011">
    <property type="protein sequence ID" value="RAV19725.1"/>
    <property type="molecule type" value="Genomic_DNA"/>
</dbReference>
<keyword evidence="3" id="KW-1133">Transmembrane helix</keyword>
<gene>
    <name evidence="5" type="ORF">DQG23_19960</name>
</gene>
<sequence>MRAPKGLFLLQKGGDLEMATVSDSLKMMDQLNRSVQRFVRQVQSANAAVERLQRIMKSPVSVNVDTSKAAAAIQRIRQQLESQKGIRLAFDRQALAADLVRLRRLIMARLSDIRLRIQIQLPASINVFFTNLQRLVYRLLAAVRRLGQSGGKGGCCEGSPPQQETNDDAQQGGKSTRSWLDNLKGIASFISSINFKAVGDAMKASDAYMSTQAGIGLIADGQKGETAKGLQQSIFEAAERSKSDYMAMAQNVVKLDFQAGDMFSGNNETIAFAELMQKAFKLSVTDAAGQQSGMDQLTKAMAAGKLQGDEFSSIMENAPMLADAIAKFTGKSKSELKAMAEEGGIAANILKGALFSSADDINKKFEAMPRTFGDVFVSLKNRAFIALGPAIERISQLLSSAGGTAFLDGLTDVMMLAGMAANGLVEALIWIGSAIQWIYGVFEPLFAAIGGAFLLWGMTQIPMLITKLWLMVEPILAQASAWMIANWPILLIGAAIGLLIYALYSWEDATAVVVGFVGGIFGVLVAFLFNIFAGFANMVLSIAEFFINIWNDTVYGVKKLFYDLVISSLESLRKLASGIESILNKIPGLQGVTITAGLDSTLTALKQNRNQLQNNNNVVTLKRFEQMDYGDAFQTGQVWGEKASHFASDKIKDAVGGLAGLFSLPGFPGVDATAVKMDQVGKIGEVGEVGKINDTVDISSEDLKMMRELAEMKNIQNFVSLTPTVSVTTGDINNGEDADRIVARIQTMLTEQISSSAQGVYA</sequence>
<feature type="transmembrane region" description="Helical" evidence="3">
    <location>
        <begin position="510"/>
        <end position="532"/>
    </location>
</feature>
<feature type="region of interest" description="Disordered" evidence="2">
    <location>
        <begin position="151"/>
        <end position="175"/>
    </location>
</feature>
<dbReference type="NCBIfam" id="TIGR02675">
    <property type="entry name" value="tape_meas_nterm"/>
    <property type="match status" value="1"/>
</dbReference>
<keyword evidence="1" id="KW-0175">Coiled coil</keyword>
<accession>A0A329MIT9</accession>
<feature type="transmembrane region" description="Helical" evidence="3">
    <location>
        <begin position="445"/>
        <end position="470"/>
    </location>
</feature>
<comment type="caution">
    <text evidence="5">The sequence shown here is derived from an EMBL/GenBank/DDBJ whole genome shotgun (WGS) entry which is preliminary data.</text>
</comment>
<dbReference type="Proteomes" id="UP000250369">
    <property type="component" value="Unassembled WGS sequence"/>
</dbReference>
<feature type="transmembrane region" description="Helical" evidence="3">
    <location>
        <begin position="416"/>
        <end position="439"/>
    </location>
</feature>
<feature type="transmembrane region" description="Helical" evidence="3">
    <location>
        <begin position="482"/>
        <end position="504"/>
    </location>
</feature>
<reference evidence="5 6" key="1">
    <citation type="journal article" date="2009" name="Int. J. Syst. Evol. Microbiol.">
        <title>Paenibacillus contaminans sp. nov., isolated from a contaminated laboratory plate.</title>
        <authorList>
            <person name="Chou J.H."/>
            <person name="Lee J.H."/>
            <person name="Lin M.C."/>
            <person name="Chang P.S."/>
            <person name="Arun A.B."/>
            <person name="Young C.C."/>
            <person name="Chen W.M."/>
        </authorList>
    </citation>
    <scope>NUCLEOTIDE SEQUENCE [LARGE SCALE GENOMIC DNA]</scope>
    <source>
        <strain evidence="5 6">CKOBP-6</strain>
    </source>
</reference>
<proteinExistence type="predicted"/>
<feature type="domain" description="Tape measure protein N-terminal" evidence="4">
    <location>
        <begin position="201"/>
        <end position="388"/>
    </location>
</feature>
<evidence type="ECO:0000256" key="2">
    <source>
        <dbReference type="SAM" id="MobiDB-lite"/>
    </source>
</evidence>
<keyword evidence="3" id="KW-0472">Membrane</keyword>
<feature type="compositionally biased region" description="Polar residues" evidence="2">
    <location>
        <begin position="160"/>
        <end position="175"/>
    </location>
</feature>
<evidence type="ECO:0000256" key="3">
    <source>
        <dbReference type="SAM" id="Phobius"/>
    </source>
</evidence>
<protein>
    <submittedName>
        <fullName evidence="5">Phage tail tape measure protein</fullName>
    </submittedName>
</protein>